<accession>A0AAN9BDI0</accession>
<dbReference type="PANTHER" id="PTHR33332">
    <property type="entry name" value="REVERSE TRANSCRIPTASE DOMAIN-CONTAINING PROTEIN"/>
    <property type="match status" value="1"/>
</dbReference>
<dbReference type="InterPro" id="IPR043502">
    <property type="entry name" value="DNA/RNA_pol_sf"/>
</dbReference>
<comment type="caution">
    <text evidence="2">The sequence shown here is derived from an EMBL/GenBank/DDBJ whole genome shotgun (WGS) entry which is preliminary data.</text>
</comment>
<dbReference type="AlphaFoldDB" id="A0AAN9BDI0"/>
<keyword evidence="3" id="KW-1185">Reference proteome</keyword>
<sequence length="499" mass="56157">MINDCFQSGTVPSVFKQAIVKPLLKKQDLDPNKPSNYRPVSNLSFLSKLLEKLALQQMLEHVSKYDLFARFQSAYRAHHSTETALLRVLNDLLVASDDSKVSILTLLDLSAAFDTIDHGILLTRLRHVFGIDNVALSFLQSYLSDRRQTVLIQGFVSESTPLKYGVPQGSVLGPLLFLLYTQPLPHVIDNHSVSHSEFADNTQLYNSSHPSQIQTLLSTSEHCISDVKQWMTQTLLSASEHCISDVKQWMTQNKLQLNDSKTEALLVGGRGASDQAPKLTIGHSEITFSKSVRNLGVMFDDELSMRVHVNKVCQLAYYELRKISTIRHYLSQQATQTLVTSLVLSRLDYGNSLLAGIPDTLLNKLQKVQNSAARLVFRCPKRTHTTPLLRALHWLPIAQRIDYKLSSMCYNVFNQTAPHALTEILTVYTPSRSLRSSADTKMLKVPRRNKKTQGQRAFSYIGPVTWNSLPLSVRDSDTPTQFKSSLKTHLFRSAFSADQ</sequence>
<evidence type="ECO:0000313" key="3">
    <source>
        <dbReference type="Proteomes" id="UP001374579"/>
    </source>
</evidence>
<reference evidence="2 3" key="1">
    <citation type="submission" date="2024-02" db="EMBL/GenBank/DDBJ databases">
        <title>Chromosome-scale genome assembly of the rough periwinkle Littorina saxatilis.</title>
        <authorList>
            <person name="De Jode A."/>
            <person name="Faria R."/>
            <person name="Formenti G."/>
            <person name="Sims Y."/>
            <person name="Smith T.P."/>
            <person name="Tracey A."/>
            <person name="Wood J.M.D."/>
            <person name="Zagrodzka Z.B."/>
            <person name="Johannesson K."/>
            <person name="Butlin R.K."/>
            <person name="Leder E.H."/>
        </authorList>
    </citation>
    <scope>NUCLEOTIDE SEQUENCE [LARGE SCALE GENOMIC DNA]</scope>
    <source>
        <strain evidence="2">Snail1</strain>
        <tissue evidence="2">Muscle</tissue>
    </source>
</reference>
<evidence type="ECO:0000259" key="1">
    <source>
        <dbReference type="PROSITE" id="PS50878"/>
    </source>
</evidence>
<dbReference type="EMBL" id="JBAMIC010000008">
    <property type="protein sequence ID" value="KAK7103228.1"/>
    <property type="molecule type" value="Genomic_DNA"/>
</dbReference>
<evidence type="ECO:0000313" key="2">
    <source>
        <dbReference type="EMBL" id="KAK7103228.1"/>
    </source>
</evidence>
<dbReference type="CDD" id="cd01650">
    <property type="entry name" value="RT_nLTR_like"/>
    <property type="match status" value="1"/>
</dbReference>
<feature type="domain" description="Reverse transcriptase" evidence="1">
    <location>
        <begin position="4"/>
        <end position="285"/>
    </location>
</feature>
<name>A0AAN9BDI0_9CAEN</name>
<gene>
    <name evidence="2" type="ORF">V1264_018173</name>
</gene>
<proteinExistence type="predicted"/>
<dbReference type="InterPro" id="IPR000477">
    <property type="entry name" value="RT_dom"/>
</dbReference>
<dbReference type="Proteomes" id="UP001374579">
    <property type="component" value="Unassembled WGS sequence"/>
</dbReference>
<dbReference type="SUPFAM" id="SSF56672">
    <property type="entry name" value="DNA/RNA polymerases"/>
    <property type="match status" value="1"/>
</dbReference>
<organism evidence="2 3">
    <name type="scientific">Littorina saxatilis</name>
    <dbReference type="NCBI Taxonomy" id="31220"/>
    <lineage>
        <taxon>Eukaryota</taxon>
        <taxon>Metazoa</taxon>
        <taxon>Spiralia</taxon>
        <taxon>Lophotrochozoa</taxon>
        <taxon>Mollusca</taxon>
        <taxon>Gastropoda</taxon>
        <taxon>Caenogastropoda</taxon>
        <taxon>Littorinimorpha</taxon>
        <taxon>Littorinoidea</taxon>
        <taxon>Littorinidae</taxon>
        <taxon>Littorina</taxon>
    </lineage>
</organism>
<protein>
    <recommendedName>
        <fullName evidence="1">Reverse transcriptase domain-containing protein</fullName>
    </recommendedName>
</protein>
<dbReference type="Pfam" id="PF00078">
    <property type="entry name" value="RVT_1"/>
    <property type="match status" value="1"/>
</dbReference>
<dbReference type="PROSITE" id="PS50878">
    <property type="entry name" value="RT_POL"/>
    <property type="match status" value="1"/>
</dbReference>